<dbReference type="InterPro" id="IPR025665">
    <property type="entry name" value="Beta-barrel_OMP_2"/>
</dbReference>
<feature type="domain" description="Outer membrane protein beta-barrel" evidence="2">
    <location>
        <begin position="20"/>
        <end position="182"/>
    </location>
</feature>
<keyword evidence="4" id="KW-1185">Reference proteome</keyword>
<accession>A0ABS9BFA7</accession>
<dbReference type="Proteomes" id="UP001200145">
    <property type="component" value="Unassembled WGS sequence"/>
</dbReference>
<dbReference type="EMBL" id="JAKEVY010000001">
    <property type="protein sequence ID" value="MCF1713823.1"/>
    <property type="molecule type" value="Genomic_DNA"/>
</dbReference>
<protein>
    <submittedName>
        <fullName evidence="3">PorT family protein</fullName>
    </submittedName>
</protein>
<proteinExistence type="predicted"/>
<evidence type="ECO:0000256" key="1">
    <source>
        <dbReference type="SAM" id="SignalP"/>
    </source>
</evidence>
<evidence type="ECO:0000313" key="3">
    <source>
        <dbReference type="EMBL" id="MCF1713823.1"/>
    </source>
</evidence>
<name>A0ABS9BFA7_9BACT</name>
<feature type="chain" id="PRO_5047489061" evidence="1">
    <location>
        <begin position="21"/>
        <end position="210"/>
    </location>
</feature>
<dbReference type="SUPFAM" id="SSF103515">
    <property type="entry name" value="Autotransporter"/>
    <property type="match status" value="1"/>
</dbReference>
<feature type="signal peptide" evidence="1">
    <location>
        <begin position="1"/>
        <end position="20"/>
    </location>
</feature>
<comment type="caution">
    <text evidence="3">The sequence shown here is derived from an EMBL/GenBank/DDBJ whole genome shotgun (WGS) entry which is preliminary data.</text>
</comment>
<keyword evidence="1" id="KW-0732">Signal</keyword>
<evidence type="ECO:0000259" key="2">
    <source>
        <dbReference type="Pfam" id="PF13568"/>
    </source>
</evidence>
<sequence length="210" mass="23441">MVIRIVPLVTLLTLSVIAYAQPVTWQVRAGWHTSSAQIIDKATMKNATTNHLNGFTVGTGIRVEFDKQLYFTPRIQYSLHGYELGADKQEPAQQFRLHYIEIPVLLQYDFSKTNRGFFAQIGPSIGAAIAGSQKSGNQVSPLRFAMTQYNRVNVDALAHFGYRFKNGLSLDASYTYGLTSITNGDSLPIVRMAQFGIGLSYHFNKRGNQK</sequence>
<gene>
    <name evidence="3" type="ORF">L0U88_04165</name>
</gene>
<organism evidence="3 4">
    <name type="scientific">Flavihumibacter fluminis</name>
    <dbReference type="NCBI Taxonomy" id="2909236"/>
    <lineage>
        <taxon>Bacteria</taxon>
        <taxon>Pseudomonadati</taxon>
        <taxon>Bacteroidota</taxon>
        <taxon>Chitinophagia</taxon>
        <taxon>Chitinophagales</taxon>
        <taxon>Chitinophagaceae</taxon>
        <taxon>Flavihumibacter</taxon>
    </lineage>
</organism>
<reference evidence="3 4" key="1">
    <citation type="submission" date="2022-01" db="EMBL/GenBank/DDBJ databases">
        <title>Flavihumibacter sp. nov., isolated from sediment of a river.</title>
        <authorList>
            <person name="Liu H."/>
        </authorList>
    </citation>
    <scope>NUCLEOTIDE SEQUENCE [LARGE SCALE GENOMIC DNA]</scope>
    <source>
        <strain evidence="3 4">RY-1</strain>
    </source>
</reference>
<dbReference type="InterPro" id="IPR036709">
    <property type="entry name" value="Autotransporte_beta_dom_sf"/>
</dbReference>
<dbReference type="RefSeq" id="WP_234864350.1">
    <property type="nucleotide sequence ID" value="NZ_JAKEVY010000001.1"/>
</dbReference>
<evidence type="ECO:0000313" key="4">
    <source>
        <dbReference type="Proteomes" id="UP001200145"/>
    </source>
</evidence>
<dbReference type="Pfam" id="PF13568">
    <property type="entry name" value="OMP_b-brl_2"/>
    <property type="match status" value="1"/>
</dbReference>